<evidence type="ECO:0000313" key="5">
    <source>
        <dbReference type="Proteomes" id="UP000269923"/>
    </source>
</evidence>
<protein>
    <submittedName>
        <fullName evidence="4">Type III-B CRISPR-associated protein Cas10/Cmr2</fullName>
    </submittedName>
</protein>
<dbReference type="InterPro" id="IPR013407">
    <property type="entry name" value="CRISPR-assoc_prot_Cmr2"/>
</dbReference>
<evidence type="ECO:0000256" key="1">
    <source>
        <dbReference type="ARBA" id="ARBA00022741"/>
    </source>
</evidence>
<dbReference type="GO" id="GO:0051607">
    <property type="term" value="P:defense response to virus"/>
    <property type="evidence" value="ECO:0007669"/>
    <property type="project" value="UniProtKB-KW"/>
</dbReference>
<dbReference type="InterPro" id="IPR024615">
    <property type="entry name" value="CRISPR-assoc_Cmr2_N"/>
</dbReference>
<evidence type="ECO:0000256" key="2">
    <source>
        <dbReference type="ARBA" id="ARBA00023118"/>
    </source>
</evidence>
<evidence type="ECO:0000259" key="3">
    <source>
        <dbReference type="PROSITE" id="PS50887"/>
    </source>
</evidence>
<accession>A0A3P2A3V4</accession>
<dbReference type="Proteomes" id="UP000269923">
    <property type="component" value="Unassembled WGS sequence"/>
</dbReference>
<evidence type="ECO:0000313" key="4">
    <source>
        <dbReference type="EMBL" id="RRD89598.1"/>
    </source>
</evidence>
<keyword evidence="2" id="KW-0051">Antiviral defense</keyword>
<dbReference type="Gene3D" id="3.30.70.270">
    <property type="match status" value="1"/>
</dbReference>
<dbReference type="Pfam" id="PF12469">
    <property type="entry name" value="Cmr2_N"/>
    <property type="match status" value="1"/>
</dbReference>
<dbReference type="InterPro" id="IPR043128">
    <property type="entry name" value="Rev_trsase/Diguanyl_cyclase"/>
</dbReference>
<comment type="caution">
    <text evidence="4">The sequence shown here is derived from an EMBL/GenBank/DDBJ whole genome shotgun (WGS) entry which is preliminary data.</text>
</comment>
<dbReference type="GO" id="GO:0000166">
    <property type="term" value="F:nucleotide binding"/>
    <property type="evidence" value="ECO:0007669"/>
    <property type="project" value="UniProtKB-KW"/>
</dbReference>
<dbReference type="PROSITE" id="PS50887">
    <property type="entry name" value="GGDEF"/>
    <property type="match status" value="1"/>
</dbReference>
<dbReference type="InterPro" id="IPR054767">
    <property type="entry name" value="Cas10-Cmr2_palm2"/>
</dbReference>
<dbReference type="OrthoDB" id="9758700at2"/>
<keyword evidence="1" id="KW-0547">Nucleotide-binding</keyword>
<organism evidence="4 5">
    <name type="scientific">Conchiformibius steedae</name>
    <dbReference type="NCBI Taxonomy" id="153493"/>
    <lineage>
        <taxon>Bacteria</taxon>
        <taxon>Pseudomonadati</taxon>
        <taxon>Pseudomonadota</taxon>
        <taxon>Betaproteobacteria</taxon>
        <taxon>Neisseriales</taxon>
        <taxon>Neisseriaceae</taxon>
        <taxon>Conchiformibius</taxon>
    </lineage>
</organism>
<dbReference type="Pfam" id="PF22335">
    <property type="entry name" value="Cas10-Cmr2_palm2"/>
    <property type="match status" value="1"/>
</dbReference>
<gene>
    <name evidence="4" type="primary">cas10</name>
    <name evidence="4" type="ORF">EII21_08195</name>
</gene>
<keyword evidence="5" id="KW-1185">Reference proteome</keyword>
<reference evidence="4 5" key="1">
    <citation type="submission" date="2018-11" db="EMBL/GenBank/DDBJ databases">
        <title>Genomes From Bacteria Associated with the Canine Oral Cavity: a Test Case for Automated Genome-Based Taxonomic Assignment.</title>
        <authorList>
            <person name="Coil D.A."/>
            <person name="Jospin G."/>
            <person name="Darling A.E."/>
            <person name="Wallis C."/>
            <person name="Davis I.J."/>
            <person name="Harris S."/>
            <person name="Eisen J.A."/>
            <person name="Holcombe L.J."/>
            <person name="O'Flynn C."/>
        </authorList>
    </citation>
    <scope>NUCLEOTIDE SEQUENCE [LARGE SCALE GENOMIC DNA]</scope>
    <source>
        <strain evidence="4 5">COT-280</strain>
    </source>
</reference>
<dbReference type="InterPro" id="IPR038242">
    <property type="entry name" value="Cmr2_N"/>
</dbReference>
<proteinExistence type="predicted"/>
<name>A0A3P2A3V4_9NEIS</name>
<sequence>MNQYILTLSVGPVQGFIASARRSRDLWCGSWLLSEIAKAAAKDLSDKGATLIFPAVDADNQAVLKPDSDFSVGNKIQVQCSCADAAAVNQLAKNAAEAAKQRFREIAQTVWKELDKDTRYLRQEIWGKQVNDYVEVQYAWAQITDNHNYAQACKQAARLLAARKSTRDFVPTPARCADDADYMLPKSSLDGARETVLKESDKLSKGLRGKLGLSRSEQLDCAGMVKRLGGKIDQFTPITRVAADTWLCDLYKKDKNKLEELADKYESLVKCGLATRVSGNQSAYQDFPYDAQFLYRSRLEAALLKADEDEKQALRELKQVVQPIWKEYGEPSTYWVMLLADGDRMGALLDKADSLDKHQQITGALSDFAGNVPNIVRKNRGHCIYAGGDDVLALLPLDAAVKCAEVLKDDFAKKLAGVAADLNVDKKEYPSLSAGLAICHIQTPLGNVRALAKRAEKVAKGDGEAKSLQRNALGLTLSVRSGSDVDWRMRWDDDHSSDALKDWVQAYRQKTLSSRIAYDCRQIFLMTDFPVIDEQVDLQAIRAAELTRMLAKARSPQGGELDKALAIKLQARFNALQAQHADKALGLLADELIITRWLAAKTKRDLGEQG</sequence>
<feature type="domain" description="GGDEF" evidence="3">
    <location>
        <begin position="333"/>
        <end position="472"/>
    </location>
</feature>
<dbReference type="NCBIfam" id="TIGR02577">
    <property type="entry name" value="cas_TM1794_Cmr2"/>
    <property type="match status" value="1"/>
</dbReference>
<dbReference type="InterPro" id="IPR000160">
    <property type="entry name" value="GGDEF_dom"/>
</dbReference>
<dbReference type="EMBL" id="RQYC01000013">
    <property type="protein sequence ID" value="RRD89598.1"/>
    <property type="molecule type" value="Genomic_DNA"/>
</dbReference>
<dbReference type="AlphaFoldDB" id="A0A3P2A3V4"/>
<dbReference type="Gene3D" id="3.30.70.2220">
    <property type="entry name" value="CRISPR-Cas system, Cmr2 subunit, D1 domain, cysteine cluster"/>
    <property type="match status" value="1"/>
</dbReference>
<dbReference type="RefSeq" id="WP_124795494.1">
    <property type="nucleotide sequence ID" value="NZ_RQYC01000013.1"/>
</dbReference>